<keyword evidence="2" id="KW-1185">Reference proteome</keyword>
<dbReference type="AlphaFoldDB" id="A0A8J3SPC0"/>
<gene>
    <name evidence="1" type="ORF">Pta02_01200</name>
</gene>
<reference evidence="1" key="1">
    <citation type="submission" date="2021-01" db="EMBL/GenBank/DDBJ databases">
        <title>Whole genome shotgun sequence of Planobispora takensis NBRC 109077.</title>
        <authorList>
            <person name="Komaki H."/>
            <person name="Tamura T."/>
        </authorList>
    </citation>
    <scope>NUCLEOTIDE SEQUENCE</scope>
    <source>
        <strain evidence="1">NBRC 109077</strain>
    </source>
</reference>
<comment type="caution">
    <text evidence="1">The sequence shown here is derived from an EMBL/GenBank/DDBJ whole genome shotgun (WGS) entry which is preliminary data.</text>
</comment>
<dbReference type="RefSeq" id="WP_203872614.1">
    <property type="nucleotide sequence ID" value="NZ_BOOK01000001.1"/>
</dbReference>
<evidence type="ECO:0000313" key="2">
    <source>
        <dbReference type="Proteomes" id="UP000634476"/>
    </source>
</evidence>
<protein>
    <submittedName>
        <fullName evidence="1">Uncharacterized protein</fullName>
    </submittedName>
</protein>
<proteinExistence type="predicted"/>
<name>A0A8J3SPC0_9ACTN</name>
<evidence type="ECO:0000313" key="1">
    <source>
        <dbReference type="EMBL" id="GIH98111.1"/>
    </source>
</evidence>
<dbReference type="Proteomes" id="UP000634476">
    <property type="component" value="Unassembled WGS sequence"/>
</dbReference>
<organism evidence="1 2">
    <name type="scientific">Planobispora takensis</name>
    <dbReference type="NCBI Taxonomy" id="1367882"/>
    <lineage>
        <taxon>Bacteria</taxon>
        <taxon>Bacillati</taxon>
        <taxon>Actinomycetota</taxon>
        <taxon>Actinomycetes</taxon>
        <taxon>Streptosporangiales</taxon>
        <taxon>Streptosporangiaceae</taxon>
        <taxon>Planobispora</taxon>
    </lineage>
</organism>
<accession>A0A8J3SPC0</accession>
<sequence length="156" mass="17837">MSVGPQWVRLGDLLKARRIELSRAVETRWRYRKNFVDDHPHLLTQRTTSNLEESRRDSYEDTTLLRAEHAYRWKPGSIQAVLEGGEPIPLPIDTLAEIGVDGEELSIQHTVTDQFDQTSAVVKHALTQMSDEDRARAESKLDEIMRAALREMGVDV</sequence>
<dbReference type="EMBL" id="BOOK01000001">
    <property type="protein sequence ID" value="GIH98111.1"/>
    <property type="molecule type" value="Genomic_DNA"/>
</dbReference>